<organism evidence="1 2">
    <name type="scientific">Winogradskyella poriferorum</name>
    <dbReference type="NCBI Taxonomy" id="307627"/>
    <lineage>
        <taxon>Bacteria</taxon>
        <taxon>Pseudomonadati</taxon>
        <taxon>Bacteroidota</taxon>
        <taxon>Flavobacteriia</taxon>
        <taxon>Flavobacteriales</taxon>
        <taxon>Flavobacteriaceae</taxon>
        <taxon>Winogradskyella</taxon>
    </lineage>
</organism>
<dbReference type="Proteomes" id="UP001356704">
    <property type="component" value="Unassembled WGS sequence"/>
</dbReference>
<proteinExistence type="predicted"/>
<gene>
    <name evidence="1" type="ORF">V1468_16070</name>
</gene>
<protein>
    <recommendedName>
        <fullName evidence="3">Carbohydrate-binding domain-containing protein</fullName>
    </recommendedName>
</protein>
<evidence type="ECO:0000313" key="2">
    <source>
        <dbReference type="Proteomes" id="UP001356704"/>
    </source>
</evidence>
<evidence type="ECO:0008006" key="3">
    <source>
        <dbReference type="Google" id="ProtNLM"/>
    </source>
</evidence>
<comment type="caution">
    <text evidence="1">The sequence shown here is derived from an EMBL/GenBank/DDBJ whole genome shotgun (WGS) entry which is preliminary data.</text>
</comment>
<sequence length="197" mass="23022">MAHENLKFTLNLKKNDTWQPVYGGQHHGTFYMIYIMIHNYEEIEIVKGQKAYSFECSFRLQNFRGAITIGLNDFRNHKFAVEESDGNTENILNFNLEVKPFKKQDYLNNIQIPIEKPIESGLIAVFNVFITAPPDFLFNPEDLDNSTYINPYTHLRDGDQYIDVAFRRNGSEEQFRPPKDMGWGKYGFCIPDVCVFE</sequence>
<reference evidence="1 2" key="1">
    <citation type="submission" date="2024-02" db="EMBL/GenBank/DDBJ databases">
        <title>Winogradskyella poriferorum JCM 12885.</title>
        <authorList>
            <person name="Zhang D.-F."/>
            <person name="Fu Z.-Y."/>
        </authorList>
    </citation>
    <scope>NUCLEOTIDE SEQUENCE [LARGE SCALE GENOMIC DNA]</scope>
    <source>
        <strain evidence="1 2">JCM 12885</strain>
    </source>
</reference>
<dbReference type="EMBL" id="JAZHOU010000008">
    <property type="protein sequence ID" value="MEF3080532.1"/>
    <property type="molecule type" value="Genomic_DNA"/>
</dbReference>
<name>A0ABU7W991_9FLAO</name>
<accession>A0ABU7W991</accession>
<dbReference type="RefSeq" id="WP_331811228.1">
    <property type="nucleotide sequence ID" value="NZ_JAZHOU010000008.1"/>
</dbReference>
<evidence type="ECO:0000313" key="1">
    <source>
        <dbReference type="EMBL" id="MEF3080532.1"/>
    </source>
</evidence>
<keyword evidence="2" id="KW-1185">Reference proteome</keyword>